<dbReference type="PANTHER" id="PTHR43441:SF11">
    <property type="entry name" value="RIBOSOMAL-PROTEIN-SERINE ACETYLTRANSFERASE"/>
    <property type="match status" value="1"/>
</dbReference>
<accession>A0A154UYY6</accession>
<evidence type="ECO:0000313" key="2">
    <source>
        <dbReference type="EMBL" id="KZC94285.1"/>
    </source>
</evidence>
<keyword evidence="2" id="KW-0808">Transferase</keyword>
<sequence length="205" mass="21758">MHGDLPAIDPVDVRGPIRTSRLVLRPFAPDDLVAVDGYATAPGARAHLAGPPAGARPDAARLLADRLAWTRLAAVGDRLALAVELPAQGPRPAHVVGEAHVRLREPAARQAELSVVLHEDVRGAGIAGEAADRVLELLFEEVGVHRVTARVDARDAAALALATRLGMRREALLVHDRWAEGAWADTVVVALLDVEWAARTSLDGL</sequence>
<gene>
    <name evidence="2" type="ORF">AWH51_14425</name>
</gene>
<reference evidence="2 3" key="1">
    <citation type="submission" date="2016-01" db="EMBL/GenBank/DDBJ databases">
        <title>Draft genome sequence of Clavibacter michiganensis subsp. tessellarius DOAB 609.</title>
        <authorList>
            <person name="Tambong J.T."/>
        </authorList>
    </citation>
    <scope>NUCLEOTIDE SEQUENCE [LARGE SCALE GENOMIC DNA]</scope>
    <source>
        <strain evidence="2 3">DOAB 609</strain>
    </source>
</reference>
<dbReference type="RefSeq" id="WP_063072452.1">
    <property type="nucleotide sequence ID" value="NZ_LQXA01000047.1"/>
</dbReference>
<dbReference type="Proteomes" id="UP000076218">
    <property type="component" value="Unassembled WGS sequence"/>
</dbReference>
<organism evidence="2 3">
    <name type="scientific">Clavibacter tessellarius</name>
    <dbReference type="NCBI Taxonomy" id="31965"/>
    <lineage>
        <taxon>Bacteria</taxon>
        <taxon>Bacillati</taxon>
        <taxon>Actinomycetota</taxon>
        <taxon>Actinomycetes</taxon>
        <taxon>Micrococcales</taxon>
        <taxon>Microbacteriaceae</taxon>
        <taxon>Clavibacter</taxon>
    </lineage>
</organism>
<dbReference type="InterPro" id="IPR000182">
    <property type="entry name" value="GNAT_dom"/>
</dbReference>
<dbReference type="Pfam" id="PF13302">
    <property type="entry name" value="Acetyltransf_3"/>
    <property type="match status" value="1"/>
</dbReference>
<dbReference type="InterPro" id="IPR051908">
    <property type="entry name" value="Ribosomal_N-acetyltransferase"/>
</dbReference>
<feature type="domain" description="N-acetyltransferase" evidence="1">
    <location>
        <begin position="22"/>
        <end position="195"/>
    </location>
</feature>
<dbReference type="GO" id="GO:1990189">
    <property type="term" value="F:protein N-terminal-serine acetyltransferase activity"/>
    <property type="evidence" value="ECO:0007669"/>
    <property type="project" value="TreeGrafter"/>
</dbReference>
<dbReference type="GO" id="GO:0008999">
    <property type="term" value="F:protein-N-terminal-alanine acetyltransferase activity"/>
    <property type="evidence" value="ECO:0007669"/>
    <property type="project" value="TreeGrafter"/>
</dbReference>
<dbReference type="PROSITE" id="PS51186">
    <property type="entry name" value="GNAT"/>
    <property type="match status" value="1"/>
</dbReference>
<dbReference type="EMBL" id="LQXA01000047">
    <property type="protein sequence ID" value="KZC94285.1"/>
    <property type="molecule type" value="Genomic_DNA"/>
</dbReference>
<proteinExistence type="predicted"/>
<evidence type="ECO:0000313" key="3">
    <source>
        <dbReference type="Proteomes" id="UP000076218"/>
    </source>
</evidence>
<dbReference type="AlphaFoldDB" id="A0A154UYY6"/>
<dbReference type="PANTHER" id="PTHR43441">
    <property type="entry name" value="RIBOSOMAL-PROTEIN-SERINE ACETYLTRANSFERASE"/>
    <property type="match status" value="1"/>
</dbReference>
<dbReference type="SUPFAM" id="SSF55729">
    <property type="entry name" value="Acyl-CoA N-acyltransferases (Nat)"/>
    <property type="match status" value="1"/>
</dbReference>
<dbReference type="InterPro" id="IPR016181">
    <property type="entry name" value="Acyl_CoA_acyltransferase"/>
</dbReference>
<comment type="caution">
    <text evidence="2">The sequence shown here is derived from an EMBL/GenBank/DDBJ whole genome shotgun (WGS) entry which is preliminary data.</text>
</comment>
<dbReference type="Gene3D" id="3.40.630.30">
    <property type="match status" value="1"/>
</dbReference>
<protein>
    <submittedName>
        <fullName evidence="2">Acetyltransferase</fullName>
    </submittedName>
</protein>
<evidence type="ECO:0000259" key="1">
    <source>
        <dbReference type="PROSITE" id="PS51186"/>
    </source>
</evidence>
<dbReference type="GO" id="GO:0005737">
    <property type="term" value="C:cytoplasm"/>
    <property type="evidence" value="ECO:0007669"/>
    <property type="project" value="TreeGrafter"/>
</dbReference>
<name>A0A154UYY6_9MICO</name>
<dbReference type="OrthoDB" id="9132139at2"/>
<dbReference type="STRING" id="31965.AWH51_14425"/>